<proteinExistence type="predicted"/>
<organism evidence="2 3">
    <name type="scientific">Zostera marina</name>
    <name type="common">Eelgrass</name>
    <dbReference type="NCBI Taxonomy" id="29655"/>
    <lineage>
        <taxon>Eukaryota</taxon>
        <taxon>Viridiplantae</taxon>
        <taxon>Streptophyta</taxon>
        <taxon>Embryophyta</taxon>
        <taxon>Tracheophyta</taxon>
        <taxon>Spermatophyta</taxon>
        <taxon>Magnoliopsida</taxon>
        <taxon>Liliopsida</taxon>
        <taxon>Zosteraceae</taxon>
        <taxon>Zostera</taxon>
    </lineage>
</organism>
<dbReference type="Gene3D" id="1.25.40.180">
    <property type="match status" value="1"/>
</dbReference>
<keyword evidence="3" id="KW-1185">Reference proteome</keyword>
<dbReference type="InterPro" id="IPR016024">
    <property type="entry name" value="ARM-type_fold"/>
</dbReference>
<dbReference type="EMBL" id="LFYR01002110">
    <property type="protein sequence ID" value="KMZ57012.1"/>
    <property type="molecule type" value="Genomic_DNA"/>
</dbReference>
<dbReference type="PANTHER" id="PTHR18034:SF3">
    <property type="entry name" value="PRE-MRNA-SPLICING FACTOR CWC22 HOMOLOG"/>
    <property type="match status" value="1"/>
</dbReference>
<dbReference type="STRING" id="29655.A0A0K9NLP0"/>
<dbReference type="AlphaFoldDB" id="A0A0K9NLP0"/>
<reference evidence="3" key="1">
    <citation type="journal article" date="2016" name="Nature">
        <title>The genome of the seagrass Zostera marina reveals angiosperm adaptation to the sea.</title>
        <authorList>
            <person name="Olsen J.L."/>
            <person name="Rouze P."/>
            <person name="Verhelst B."/>
            <person name="Lin Y.-C."/>
            <person name="Bayer T."/>
            <person name="Collen J."/>
            <person name="Dattolo E."/>
            <person name="De Paoli E."/>
            <person name="Dittami S."/>
            <person name="Maumus F."/>
            <person name="Michel G."/>
            <person name="Kersting A."/>
            <person name="Lauritano C."/>
            <person name="Lohaus R."/>
            <person name="Toepel M."/>
            <person name="Tonon T."/>
            <person name="Vanneste K."/>
            <person name="Amirebrahimi M."/>
            <person name="Brakel J."/>
            <person name="Bostroem C."/>
            <person name="Chovatia M."/>
            <person name="Grimwood J."/>
            <person name="Jenkins J.W."/>
            <person name="Jueterbock A."/>
            <person name="Mraz A."/>
            <person name="Stam W.T."/>
            <person name="Tice H."/>
            <person name="Bornberg-Bauer E."/>
            <person name="Green P.J."/>
            <person name="Pearson G.A."/>
            <person name="Procaccini G."/>
            <person name="Duarte C.M."/>
            <person name="Schmutz J."/>
            <person name="Reusch T.B.H."/>
            <person name="Van de Peer Y."/>
        </authorList>
    </citation>
    <scope>NUCLEOTIDE SEQUENCE [LARGE SCALE GENOMIC DNA]</scope>
    <source>
        <strain evidence="3">cv. Finnish</strain>
    </source>
</reference>
<sequence>MVCHFLARDIVIFIVKWLSNLTCIFERFRGILHEGEIDKQVQFLIEGLFAIRKAKFQGFPSIRPELDLVDSEEQFTHMRFHLKKSVDFKEAGHKLLKIRLQPGQEESFDSIFPKDNPKNTRFAVNFFTSIGLGGTTETLREYLKNMPSLIMQQQKPLMDSDDEGSDSSSSSRSESSSSESESDSEPEKRRKRRRS</sequence>
<dbReference type="OrthoDB" id="651850at2759"/>
<evidence type="ECO:0000313" key="3">
    <source>
        <dbReference type="Proteomes" id="UP000036987"/>
    </source>
</evidence>
<dbReference type="InterPro" id="IPR050781">
    <property type="entry name" value="CWC22_splicing_factor"/>
</dbReference>
<protein>
    <submittedName>
        <fullName evidence="2">Uncharacterized protein</fullName>
    </submittedName>
</protein>
<evidence type="ECO:0000313" key="2">
    <source>
        <dbReference type="EMBL" id="KMZ57012.1"/>
    </source>
</evidence>
<feature type="region of interest" description="Disordered" evidence="1">
    <location>
        <begin position="153"/>
        <end position="195"/>
    </location>
</feature>
<evidence type="ECO:0000256" key="1">
    <source>
        <dbReference type="SAM" id="MobiDB-lite"/>
    </source>
</evidence>
<dbReference type="PANTHER" id="PTHR18034">
    <property type="entry name" value="CELL CYCLE CONTROL PROTEIN CWF22-RELATED"/>
    <property type="match status" value="1"/>
</dbReference>
<name>A0A0K9NLP0_ZOSMR</name>
<dbReference type="Proteomes" id="UP000036987">
    <property type="component" value="Unassembled WGS sequence"/>
</dbReference>
<feature type="compositionally biased region" description="Low complexity" evidence="1">
    <location>
        <begin position="166"/>
        <end position="179"/>
    </location>
</feature>
<accession>A0A0K9NLP0</accession>
<dbReference type="SUPFAM" id="SSF48371">
    <property type="entry name" value="ARM repeat"/>
    <property type="match status" value="1"/>
</dbReference>
<gene>
    <name evidence="2" type="ORF">ZOSMA_8G01610</name>
</gene>
<comment type="caution">
    <text evidence="2">The sequence shown here is derived from an EMBL/GenBank/DDBJ whole genome shotgun (WGS) entry which is preliminary data.</text>
</comment>